<evidence type="ECO:0000259" key="2">
    <source>
        <dbReference type="Pfam" id="PF13719"/>
    </source>
</evidence>
<comment type="caution">
    <text evidence="3">The sequence shown here is derived from an EMBL/GenBank/DDBJ whole genome shotgun (WGS) entry which is preliminary data.</text>
</comment>
<dbReference type="Pfam" id="PF13719">
    <property type="entry name" value="Zn_ribbon_5"/>
    <property type="match status" value="1"/>
</dbReference>
<name>A0A3E1R7Q0_9BURK</name>
<evidence type="ECO:0000313" key="3">
    <source>
        <dbReference type="EMBL" id="RFO95337.1"/>
    </source>
</evidence>
<evidence type="ECO:0000256" key="1">
    <source>
        <dbReference type="SAM" id="MobiDB-lite"/>
    </source>
</evidence>
<dbReference type="OrthoDB" id="5294582at2"/>
<evidence type="ECO:0000313" key="4">
    <source>
        <dbReference type="Proteomes" id="UP000260665"/>
    </source>
</evidence>
<feature type="domain" description="Zinc finger/thioredoxin putative" evidence="2">
    <location>
        <begin position="3"/>
        <end position="39"/>
    </location>
</feature>
<dbReference type="Proteomes" id="UP000260665">
    <property type="component" value="Unassembled WGS sequence"/>
</dbReference>
<dbReference type="Pfam" id="PF11906">
    <property type="entry name" value="DUF3426"/>
    <property type="match status" value="1"/>
</dbReference>
<dbReference type="AlphaFoldDB" id="A0A3E1R7Q0"/>
<protein>
    <recommendedName>
        <fullName evidence="2">Zinc finger/thioredoxin putative domain-containing protein</fullName>
    </recommendedName>
</protein>
<feature type="region of interest" description="Disordered" evidence="1">
    <location>
        <begin position="191"/>
        <end position="213"/>
    </location>
</feature>
<feature type="region of interest" description="Disordered" evidence="1">
    <location>
        <begin position="54"/>
        <end position="82"/>
    </location>
</feature>
<proteinExistence type="predicted"/>
<sequence length="377" mass="39487">MSLITQCPACSTMFRVVPDQLRISEGWVRCGQCDEVFDANAHLRSLEEPLSAYVPAPVPSPHPSAPSSHTPPAWPEPQAVAEPASSTYASTVMMPVHANTEPAYDWGAVLADSAQATPLGAYEPDPMTGTEADAAPEPQAYSLETDPLLMADLHSEAQAAGSSISPALSALEDDWAPTVYAGLATGDADAEQAKVAPSQVPPDDPAPSFMESANRVPNTGSWLGRKALFALCSVLGLLLVVQVLFLERDRIAAASPALHPLLLAGCELLACTVSAPRDIESIAIDSSAFTSVRPGVYLLHATLKNSAATALATPALEITLTDTQDKPVLRRVLMPGELSDKASMSAGAELVTTLPVSVKPGATPEKIAGYKLLAFYP</sequence>
<organism evidence="3 4">
    <name type="scientific">Rhodoferax lacus</name>
    <dbReference type="NCBI Taxonomy" id="2184758"/>
    <lineage>
        <taxon>Bacteria</taxon>
        <taxon>Pseudomonadati</taxon>
        <taxon>Pseudomonadota</taxon>
        <taxon>Betaproteobacteria</taxon>
        <taxon>Burkholderiales</taxon>
        <taxon>Comamonadaceae</taxon>
        <taxon>Rhodoferax</taxon>
    </lineage>
</organism>
<keyword evidence="4" id="KW-1185">Reference proteome</keyword>
<gene>
    <name evidence="3" type="ORF">DIC66_19110</name>
</gene>
<accession>A0A3E1R7Q0</accession>
<dbReference type="InterPro" id="IPR011723">
    <property type="entry name" value="Znf/thioredoxin_put"/>
</dbReference>
<reference evidence="3 4" key="1">
    <citation type="submission" date="2018-05" db="EMBL/GenBank/DDBJ databases">
        <title>Rhodoferax soyangensis sp.nov., isolated from an oligotrophic freshwater lake.</title>
        <authorList>
            <person name="Park M."/>
        </authorList>
    </citation>
    <scope>NUCLEOTIDE SEQUENCE [LARGE SCALE GENOMIC DNA]</scope>
    <source>
        <strain evidence="3 4">IMCC26218</strain>
    </source>
</reference>
<dbReference type="InterPro" id="IPR021834">
    <property type="entry name" value="DUF3426"/>
</dbReference>
<dbReference type="EMBL" id="QFZK01000018">
    <property type="protein sequence ID" value="RFO95337.1"/>
    <property type="molecule type" value="Genomic_DNA"/>
</dbReference>
<dbReference type="RefSeq" id="WP_117179777.1">
    <property type="nucleotide sequence ID" value="NZ_QFZK01000018.1"/>
</dbReference>
<dbReference type="NCBIfam" id="TIGR02098">
    <property type="entry name" value="MJ0042_CXXC"/>
    <property type="match status" value="1"/>
</dbReference>